<comment type="cofactor">
    <cofactor evidence="7">
        <name>Mg(2+)</name>
        <dbReference type="ChEBI" id="CHEBI:18420"/>
    </cofactor>
</comment>
<keyword evidence="2 5" id="KW-0547">Nucleotide-binding</keyword>
<dbReference type="EMBL" id="JAFREP010000008">
    <property type="protein sequence ID" value="MBO1319085.1"/>
    <property type="molecule type" value="Genomic_DNA"/>
</dbReference>
<comment type="caution">
    <text evidence="10">The sequence shown here is derived from an EMBL/GenBank/DDBJ whole genome shotgun (WGS) entry which is preliminary data.</text>
</comment>
<accession>A0A8J7QFP6</accession>
<feature type="domain" description="Hflx-type G" evidence="9">
    <location>
        <begin position="194"/>
        <end position="359"/>
    </location>
</feature>
<dbReference type="InterPro" id="IPR030394">
    <property type="entry name" value="G_HFLX_dom"/>
</dbReference>
<dbReference type="InterPro" id="IPR032305">
    <property type="entry name" value="GTP-bd_M"/>
</dbReference>
<dbReference type="GO" id="GO:0043022">
    <property type="term" value="F:ribosome binding"/>
    <property type="evidence" value="ECO:0007669"/>
    <property type="project" value="TreeGrafter"/>
</dbReference>
<reference evidence="10" key="1">
    <citation type="submission" date="2021-03" db="EMBL/GenBank/DDBJ databases">
        <authorList>
            <person name="Wang G."/>
        </authorList>
    </citation>
    <scope>NUCLEOTIDE SEQUENCE</scope>
    <source>
        <strain evidence="10">KCTC 12899</strain>
    </source>
</reference>
<dbReference type="Pfam" id="PF16360">
    <property type="entry name" value="GTP-bdg_M"/>
    <property type="match status" value="1"/>
</dbReference>
<dbReference type="Gene3D" id="3.40.50.11060">
    <property type="entry name" value="GTPase HflX, N-terminal domain"/>
    <property type="match status" value="1"/>
</dbReference>
<dbReference type="CDD" id="cd01878">
    <property type="entry name" value="HflX"/>
    <property type="match status" value="1"/>
</dbReference>
<dbReference type="Pfam" id="PF01926">
    <property type="entry name" value="MMR_HSR1"/>
    <property type="match status" value="1"/>
</dbReference>
<evidence type="ECO:0000256" key="7">
    <source>
        <dbReference type="PIRSR" id="PIRSR006809-2"/>
    </source>
</evidence>
<dbReference type="GO" id="GO:0005525">
    <property type="term" value="F:GTP binding"/>
    <property type="evidence" value="ECO:0007669"/>
    <property type="project" value="UniProtKB-UniRule"/>
</dbReference>
<keyword evidence="8" id="KW-0175">Coiled coil</keyword>
<sequence>MQDVVMIGVKRPSDRAWEIENYLDELKMLCENVDLRGKFRLVQKREQPDPALFVGRGMVEKIHNLVVNESLKAVIFDDELSPSQQRNLEKLIPVPVYDRTFVILSIFLERAKTKEAKAQVDLARLKYEYPRLKRMWSHLHRQAGGTGIRGGEGEKQLEVDRRIARRRMQRLEKTLAKFEQGRNTRKKARSQDIINIALVGYTNAGKSTLMNQLTKANVEADDRLFVTLDATSRLWSVDPVMKIVLSDTVGFIRKLPHDLVASFQSTLTEVQDADLLFHVMEASHPHLDELKKTVEGVIDSLLDEPIPTVLVFNKIDNLSKMELKSLKREYPDALFVSALDRIGLDDMREFVRRRFHHRLRQVQLFMPNEAMGQFYRLNDFGQITNTHHLENGMRVHFRGFSERLDALLREVPELQLMEKGKPAPVGESV</sequence>
<evidence type="ECO:0000259" key="9">
    <source>
        <dbReference type="PROSITE" id="PS51705"/>
    </source>
</evidence>
<dbReference type="GO" id="GO:0005737">
    <property type="term" value="C:cytoplasm"/>
    <property type="evidence" value="ECO:0007669"/>
    <property type="project" value="UniProtKB-SubCell"/>
</dbReference>
<protein>
    <recommendedName>
        <fullName evidence="5">GTPase HflX</fullName>
    </recommendedName>
    <alternativeName>
        <fullName evidence="5">GTP-binding protein HflX</fullName>
    </alternativeName>
</protein>
<evidence type="ECO:0000256" key="4">
    <source>
        <dbReference type="ARBA" id="ARBA00023134"/>
    </source>
</evidence>
<dbReference type="Gene3D" id="3.40.50.300">
    <property type="entry name" value="P-loop containing nucleotide triphosphate hydrolases"/>
    <property type="match status" value="1"/>
</dbReference>
<comment type="similarity">
    <text evidence="5">Belongs to the TRAFAC class OBG-HflX-like GTPase superfamily. HflX GTPase family.</text>
</comment>
<name>A0A8J7QFP6_9BACT</name>
<dbReference type="PANTHER" id="PTHR10229">
    <property type="entry name" value="GTP-BINDING PROTEIN HFLX"/>
    <property type="match status" value="1"/>
</dbReference>
<dbReference type="SUPFAM" id="SSF52540">
    <property type="entry name" value="P-loop containing nucleoside triphosphate hydrolases"/>
    <property type="match status" value="1"/>
</dbReference>
<dbReference type="HAMAP" id="MF_00900">
    <property type="entry name" value="GTPase_HflX"/>
    <property type="match status" value="1"/>
</dbReference>
<dbReference type="InterPro" id="IPR016496">
    <property type="entry name" value="GTPase_HflX"/>
</dbReference>
<dbReference type="PROSITE" id="PS51705">
    <property type="entry name" value="G_HFLX"/>
    <property type="match status" value="1"/>
</dbReference>
<organism evidence="10 11">
    <name type="scientific">Acanthopleuribacter pedis</name>
    <dbReference type="NCBI Taxonomy" id="442870"/>
    <lineage>
        <taxon>Bacteria</taxon>
        <taxon>Pseudomonadati</taxon>
        <taxon>Acidobacteriota</taxon>
        <taxon>Holophagae</taxon>
        <taxon>Acanthopleuribacterales</taxon>
        <taxon>Acanthopleuribacteraceae</taxon>
        <taxon>Acanthopleuribacter</taxon>
    </lineage>
</organism>
<dbReference type="GO" id="GO:0003924">
    <property type="term" value="F:GTPase activity"/>
    <property type="evidence" value="ECO:0007669"/>
    <property type="project" value="UniProtKB-UniRule"/>
</dbReference>
<evidence type="ECO:0000256" key="6">
    <source>
        <dbReference type="PIRSR" id="PIRSR006809-1"/>
    </source>
</evidence>
<dbReference type="NCBIfam" id="TIGR00231">
    <property type="entry name" value="small_GTP"/>
    <property type="match status" value="1"/>
</dbReference>
<keyword evidence="3 7" id="KW-0460">Magnesium</keyword>
<dbReference type="NCBIfam" id="TIGR03156">
    <property type="entry name" value="GTP_HflX"/>
    <property type="match status" value="1"/>
</dbReference>
<evidence type="ECO:0000313" key="10">
    <source>
        <dbReference type="EMBL" id="MBO1319085.1"/>
    </source>
</evidence>
<dbReference type="InterPro" id="IPR025121">
    <property type="entry name" value="GTPase_HflX_N"/>
</dbReference>
<comment type="subunit">
    <text evidence="5">Monomer. Associates with the 50S ribosomal subunit.</text>
</comment>
<dbReference type="Gene3D" id="6.10.250.2860">
    <property type="match status" value="1"/>
</dbReference>
<keyword evidence="4 5" id="KW-0342">GTP-binding</keyword>
<dbReference type="Proteomes" id="UP000664417">
    <property type="component" value="Unassembled WGS sequence"/>
</dbReference>
<dbReference type="PANTHER" id="PTHR10229:SF0">
    <property type="entry name" value="GTP-BINDING PROTEIN 6-RELATED"/>
    <property type="match status" value="1"/>
</dbReference>
<dbReference type="InterPro" id="IPR005225">
    <property type="entry name" value="Small_GTP-bd"/>
</dbReference>
<feature type="binding site" evidence="7">
    <location>
        <position position="227"/>
    </location>
    <ligand>
        <name>Mg(2+)</name>
        <dbReference type="ChEBI" id="CHEBI:18420"/>
    </ligand>
</feature>
<feature type="binding site" evidence="7">
    <location>
        <position position="207"/>
    </location>
    <ligand>
        <name>Mg(2+)</name>
        <dbReference type="ChEBI" id="CHEBI:18420"/>
    </ligand>
</feature>
<keyword evidence="11" id="KW-1185">Reference proteome</keyword>
<dbReference type="PRINTS" id="PR00326">
    <property type="entry name" value="GTP1OBG"/>
</dbReference>
<evidence type="ECO:0000256" key="3">
    <source>
        <dbReference type="ARBA" id="ARBA00022842"/>
    </source>
</evidence>
<comment type="subcellular location">
    <subcellularLocation>
        <location evidence="5">Cytoplasm</location>
    </subcellularLocation>
    <text evidence="5">May associate with membranes.</text>
</comment>
<evidence type="ECO:0000313" key="11">
    <source>
        <dbReference type="Proteomes" id="UP000664417"/>
    </source>
</evidence>
<feature type="binding site" evidence="6">
    <location>
        <begin position="313"/>
        <end position="316"/>
    </location>
    <ligand>
        <name>GTP</name>
        <dbReference type="ChEBI" id="CHEBI:37565"/>
    </ligand>
</feature>
<feature type="binding site" evidence="6">
    <location>
        <begin position="200"/>
        <end position="207"/>
    </location>
    <ligand>
        <name>GTP</name>
        <dbReference type="ChEBI" id="CHEBI:37565"/>
    </ligand>
</feature>
<proteinExistence type="inferred from homology"/>
<feature type="coiled-coil region" evidence="8">
    <location>
        <begin position="154"/>
        <end position="181"/>
    </location>
</feature>
<evidence type="ECO:0000256" key="2">
    <source>
        <dbReference type="ARBA" id="ARBA00022741"/>
    </source>
</evidence>
<evidence type="ECO:0000256" key="8">
    <source>
        <dbReference type="SAM" id="Coils"/>
    </source>
</evidence>
<keyword evidence="1 7" id="KW-0479">Metal-binding</keyword>
<dbReference type="AlphaFoldDB" id="A0A8J7QFP6"/>
<keyword evidence="5" id="KW-0963">Cytoplasm</keyword>
<feature type="binding site" evidence="6">
    <location>
        <begin position="225"/>
        <end position="229"/>
    </location>
    <ligand>
        <name>GTP</name>
        <dbReference type="ChEBI" id="CHEBI:37565"/>
    </ligand>
</feature>
<evidence type="ECO:0000256" key="5">
    <source>
        <dbReference type="HAMAP-Rule" id="MF_00900"/>
    </source>
</evidence>
<dbReference type="GO" id="GO:0046872">
    <property type="term" value="F:metal ion binding"/>
    <property type="evidence" value="ECO:0007669"/>
    <property type="project" value="UniProtKB-KW"/>
</dbReference>
<comment type="function">
    <text evidence="5">GTPase that associates with the 50S ribosomal subunit and may have a role during protein synthesis or ribosome biogenesis.</text>
</comment>
<dbReference type="InterPro" id="IPR006073">
    <property type="entry name" value="GTP-bd"/>
</dbReference>
<gene>
    <name evidence="5 10" type="primary">hflX</name>
    <name evidence="10" type="ORF">J3U88_11500</name>
</gene>
<feature type="binding site" evidence="6">
    <location>
        <begin position="247"/>
        <end position="250"/>
    </location>
    <ligand>
        <name>GTP</name>
        <dbReference type="ChEBI" id="CHEBI:37565"/>
    </ligand>
</feature>
<dbReference type="InterPro" id="IPR027417">
    <property type="entry name" value="P-loop_NTPase"/>
</dbReference>
<dbReference type="PIRSF" id="PIRSF006809">
    <property type="entry name" value="GTP-binding_hflX_prd"/>
    <property type="match status" value="1"/>
</dbReference>
<dbReference type="Pfam" id="PF13167">
    <property type="entry name" value="GTP-bdg_N"/>
    <property type="match status" value="1"/>
</dbReference>
<dbReference type="InterPro" id="IPR042108">
    <property type="entry name" value="GTPase_HflX_N_sf"/>
</dbReference>
<evidence type="ECO:0000256" key="1">
    <source>
        <dbReference type="ARBA" id="ARBA00022723"/>
    </source>
</evidence>
<feature type="binding site" evidence="6">
    <location>
        <begin position="337"/>
        <end position="339"/>
    </location>
    <ligand>
        <name>GTP</name>
        <dbReference type="ChEBI" id="CHEBI:37565"/>
    </ligand>
</feature>